<organism evidence="4 5">
    <name type="scientific">Funneliformis caledonium</name>
    <dbReference type="NCBI Taxonomy" id="1117310"/>
    <lineage>
        <taxon>Eukaryota</taxon>
        <taxon>Fungi</taxon>
        <taxon>Fungi incertae sedis</taxon>
        <taxon>Mucoromycota</taxon>
        <taxon>Glomeromycotina</taxon>
        <taxon>Glomeromycetes</taxon>
        <taxon>Glomerales</taxon>
        <taxon>Glomeraceae</taxon>
        <taxon>Funneliformis</taxon>
    </lineage>
</organism>
<reference evidence="4" key="1">
    <citation type="submission" date="2021-06" db="EMBL/GenBank/DDBJ databases">
        <authorList>
            <person name="Kallberg Y."/>
            <person name="Tangrot J."/>
            <person name="Rosling A."/>
        </authorList>
    </citation>
    <scope>NUCLEOTIDE SEQUENCE</scope>
    <source>
        <strain evidence="4">UK204</strain>
    </source>
</reference>
<dbReference type="InterPro" id="IPR001878">
    <property type="entry name" value="Znf_CCHC"/>
</dbReference>
<feature type="domain" description="CCHC-type" evidence="2">
    <location>
        <begin position="163"/>
        <end position="176"/>
    </location>
</feature>
<dbReference type="Gene3D" id="3.40.1440.10">
    <property type="entry name" value="GIY-YIG endonuclease"/>
    <property type="match status" value="1"/>
</dbReference>
<keyword evidence="1" id="KW-0479">Metal-binding</keyword>
<dbReference type="SUPFAM" id="SSF57756">
    <property type="entry name" value="Retrovirus zinc finger-like domains"/>
    <property type="match status" value="2"/>
</dbReference>
<accession>A0A9N8VT41</accession>
<name>A0A9N8VT41_9GLOM</name>
<evidence type="ECO:0000313" key="4">
    <source>
        <dbReference type="EMBL" id="CAG8459980.1"/>
    </source>
</evidence>
<dbReference type="PROSITE" id="PS50158">
    <property type="entry name" value="ZF_CCHC"/>
    <property type="match status" value="4"/>
</dbReference>
<evidence type="ECO:0000256" key="1">
    <source>
        <dbReference type="PROSITE-ProRule" id="PRU00047"/>
    </source>
</evidence>
<feature type="domain" description="CCHC-type" evidence="2">
    <location>
        <begin position="99"/>
        <end position="113"/>
    </location>
</feature>
<keyword evidence="1" id="KW-0862">Zinc</keyword>
<dbReference type="PROSITE" id="PS50164">
    <property type="entry name" value="GIY_YIG"/>
    <property type="match status" value="1"/>
</dbReference>
<evidence type="ECO:0000313" key="5">
    <source>
        <dbReference type="Proteomes" id="UP000789570"/>
    </source>
</evidence>
<keyword evidence="1" id="KW-0863">Zinc-finger</keyword>
<keyword evidence="5" id="KW-1185">Reference proteome</keyword>
<dbReference type="InterPro" id="IPR036875">
    <property type="entry name" value="Znf_CCHC_sf"/>
</dbReference>
<gene>
    <name evidence="4" type="ORF">FCALED_LOCUS1694</name>
</gene>
<comment type="caution">
    <text evidence="4">The sequence shown here is derived from an EMBL/GenBank/DDBJ whole genome shotgun (WGS) entry which is preliminary data.</text>
</comment>
<feature type="domain" description="GIY-YIG" evidence="3">
    <location>
        <begin position="1"/>
        <end position="81"/>
    </location>
</feature>
<protein>
    <submittedName>
        <fullName evidence="4">12109_t:CDS:1</fullName>
    </submittedName>
</protein>
<dbReference type="GO" id="GO:0008270">
    <property type="term" value="F:zinc ion binding"/>
    <property type="evidence" value="ECO:0007669"/>
    <property type="project" value="UniProtKB-KW"/>
</dbReference>
<dbReference type="Gene3D" id="4.10.60.10">
    <property type="entry name" value="Zinc finger, CCHC-type"/>
    <property type="match status" value="1"/>
</dbReference>
<dbReference type="SMART" id="SM00343">
    <property type="entry name" value="ZnF_C2HC"/>
    <property type="match status" value="5"/>
</dbReference>
<proteinExistence type="predicted"/>
<dbReference type="InterPro" id="IPR035901">
    <property type="entry name" value="GIY-YIG_endonuc_sf"/>
</dbReference>
<dbReference type="InterPro" id="IPR000305">
    <property type="entry name" value="GIY-YIG_endonuc"/>
</dbReference>
<evidence type="ECO:0000259" key="2">
    <source>
        <dbReference type="PROSITE" id="PS50158"/>
    </source>
</evidence>
<dbReference type="OrthoDB" id="3863715at2759"/>
<sequence length="181" mass="20780">MFYVYVLECSDNKYYVGSTADLNVRHRQHLNGSGSAWTREYPPICIKWSKKTNNENLETIKTLEYMSQYDIDNVRGGDYCQLDLSDDDIDDINYKLEHRCYQCDRPGHFADNCVCDVCGNRGHLTDECLHCTNCGKRGHSEVDCYNCYKCGRPGHSPDNCDACYLCGERGHFSNDCGYVFP</sequence>
<dbReference type="GO" id="GO:0003676">
    <property type="term" value="F:nucleic acid binding"/>
    <property type="evidence" value="ECO:0007669"/>
    <property type="project" value="InterPro"/>
</dbReference>
<feature type="domain" description="CCHC-type" evidence="2">
    <location>
        <begin position="131"/>
        <end position="144"/>
    </location>
</feature>
<evidence type="ECO:0000259" key="3">
    <source>
        <dbReference type="PROSITE" id="PS50164"/>
    </source>
</evidence>
<dbReference type="SUPFAM" id="SSF82771">
    <property type="entry name" value="GIY-YIG endonuclease"/>
    <property type="match status" value="1"/>
</dbReference>
<feature type="domain" description="CCHC-type" evidence="2">
    <location>
        <begin position="147"/>
        <end position="160"/>
    </location>
</feature>
<dbReference type="Pfam" id="PF00098">
    <property type="entry name" value="zf-CCHC"/>
    <property type="match status" value="2"/>
</dbReference>
<dbReference type="AlphaFoldDB" id="A0A9N8VT41"/>
<dbReference type="Pfam" id="PF01541">
    <property type="entry name" value="GIY-YIG"/>
    <property type="match status" value="1"/>
</dbReference>
<dbReference type="EMBL" id="CAJVPQ010000228">
    <property type="protein sequence ID" value="CAG8459980.1"/>
    <property type="molecule type" value="Genomic_DNA"/>
</dbReference>
<dbReference type="Proteomes" id="UP000789570">
    <property type="component" value="Unassembled WGS sequence"/>
</dbReference>